<accession>E3MHK9</accession>
<feature type="transmembrane region" description="Helical" evidence="2">
    <location>
        <begin position="62"/>
        <end position="85"/>
    </location>
</feature>
<feature type="compositionally biased region" description="Polar residues" evidence="1">
    <location>
        <begin position="234"/>
        <end position="247"/>
    </location>
</feature>
<evidence type="ECO:0000256" key="2">
    <source>
        <dbReference type="SAM" id="Phobius"/>
    </source>
</evidence>
<dbReference type="KEGG" id="crq:GCK72_016927"/>
<dbReference type="EMBL" id="DS268445">
    <property type="protein sequence ID" value="EFP02052.1"/>
    <property type="molecule type" value="Genomic_DNA"/>
</dbReference>
<dbReference type="OMA" id="ADFMYWI"/>
<keyword evidence="2" id="KW-0812">Transmembrane</keyword>
<protein>
    <recommendedName>
        <fullName evidence="8">MARVEL domain-containing protein</fullName>
    </recommendedName>
</protein>
<evidence type="ECO:0000313" key="5">
    <source>
        <dbReference type="EMBL" id="KAF1750378.1"/>
    </source>
</evidence>
<evidence type="ECO:0000313" key="7">
    <source>
        <dbReference type="Proteomes" id="UP000483820"/>
    </source>
</evidence>
<reference evidence="5 7" key="2">
    <citation type="submission" date="2019-12" db="EMBL/GenBank/DDBJ databases">
        <title>Chromosome-level assembly of the Caenorhabditis remanei genome.</title>
        <authorList>
            <person name="Teterina A.A."/>
            <person name="Willis J.H."/>
            <person name="Phillips P.C."/>
        </authorList>
    </citation>
    <scope>NUCLEOTIDE SEQUENCE [LARGE SCALE GENOMIC DNA]</scope>
    <source>
        <strain evidence="5 7">PX506</strain>
        <tissue evidence="5">Whole organism</tissue>
    </source>
</reference>
<dbReference type="eggNOG" id="ENOG502TFW3">
    <property type="taxonomic scope" value="Eukaryota"/>
</dbReference>
<feature type="transmembrane region" description="Helical" evidence="2">
    <location>
        <begin position="140"/>
        <end position="161"/>
    </location>
</feature>
<proteinExistence type="predicted"/>
<dbReference type="RefSeq" id="XP_003104451.1">
    <property type="nucleotide sequence ID" value="XM_003104403.1"/>
</dbReference>
<dbReference type="Proteomes" id="UP000008281">
    <property type="component" value="Unassembled WGS sequence"/>
</dbReference>
<feature type="region of interest" description="Disordered" evidence="1">
    <location>
        <begin position="186"/>
        <end position="247"/>
    </location>
</feature>
<evidence type="ECO:0000313" key="4">
    <source>
        <dbReference type="EMBL" id="EFP02052.1"/>
    </source>
</evidence>
<keyword evidence="2" id="KW-0472">Membrane</keyword>
<evidence type="ECO:0000313" key="6">
    <source>
        <dbReference type="Proteomes" id="UP000008281"/>
    </source>
</evidence>
<dbReference type="OrthoDB" id="5874643at2759"/>
<dbReference type="CTD" id="9803170"/>
<name>E3MHK9_CAERE</name>
<dbReference type="GeneID" id="9803170"/>
<dbReference type="InParanoid" id="E3MHK9"/>
<feature type="chain" id="PRO_5035142940" description="MARVEL domain-containing protein" evidence="3">
    <location>
        <begin position="21"/>
        <end position="268"/>
    </location>
</feature>
<dbReference type="Proteomes" id="UP000483820">
    <property type="component" value="Chromosome V"/>
</dbReference>
<dbReference type="HOGENOM" id="CLU_1054595_0_0_1"/>
<evidence type="ECO:0008006" key="8">
    <source>
        <dbReference type="Google" id="ProtNLM"/>
    </source>
</evidence>
<dbReference type="EMBL" id="WUAV01000005">
    <property type="protein sequence ID" value="KAF1750378.1"/>
    <property type="molecule type" value="Genomic_DNA"/>
</dbReference>
<keyword evidence="3" id="KW-0732">Signal</keyword>
<evidence type="ECO:0000256" key="3">
    <source>
        <dbReference type="SAM" id="SignalP"/>
    </source>
</evidence>
<dbReference type="FunCoup" id="E3MHK9">
    <property type="interactions" value="1735"/>
</dbReference>
<organism evidence="6">
    <name type="scientific">Caenorhabditis remanei</name>
    <name type="common">Caenorhabditis vulgaris</name>
    <dbReference type="NCBI Taxonomy" id="31234"/>
    <lineage>
        <taxon>Eukaryota</taxon>
        <taxon>Metazoa</taxon>
        <taxon>Ecdysozoa</taxon>
        <taxon>Nematoda</taxon>
        <taxon>Chromadorea</taxon>
        <taxon>Rhabditida</taxon>
        <taxon>Rhabditina</taxon>
        <taxon>Rhabditomorpha</taxon>
        <taxon>Rhabditoidea</taxon>
        <taxon>Rhabditidae</taxon>
        <taxon>Peloderinae</taxon>
        <taxon>Caenorhabditis</taxon>
    </lineage>
</organism>
<dbReference type="AlphaFoldDB" id="E3MHK9"/>
<keyword evidence="6" id="KW-1185">Reference proteome</keyword>
<reference evidence="4" key="1">
    <citation type="submission" date="2007-07" db="EMBL/GenBank/DDBJ databases">
        <title>PCAP assembly of the Caenorhabditis remanei genome.</title>
        <authorList>
            <consortium name="The Caenorhabditis remanei Sequencing Consortium"/>
            <person name="Wilson R.K."/>
        </authorList>
    </citation>
    <scope>NUCLEOTIDE SEQUENCE [LARGE SCALE GENOMIC DNA]</scope>
    <source>
        <strain evidence="4">PB4641</strain>
    </source>
</reference>
<keyword evidence="2" id="KW-1133">Transmembrane helix</keyword>
<feature type="compositionally biased region" description="Low complexity" evidence="1">
    <location>
        <begin position="201"/>
        <end position="214"/>
    </location>
</feature>
<feature type="transmembrane region" description="Helical" evidence="2">
    <location>
        <begin position="97"/>
        <end position="120"/>
    </location>
</feature>
<gene>
    <name evidence="4" type="ORF">CRE_22859</name>
    <name evidence="5" type="ORF">GCK72_016927</name>
</gene>
<feature type="signal peptide" evidence="3">
    <location>
        <begin position="1"/>
        <end position="20"/>
    </location>
</feature>
<evidence type="ECO:0000256" key="1">
    <source>
        <dbReference type="SAM" id="MobiDB-lite"/>
    </source>
</evidence>
<sequence length="268" mass="30312">MRILSAFFAVLFTFINPTMIVNVISQMEAFLHMNSQLPDHLRFLAIDMLVSHLKSTDHRIKAYVYGCVILITLLHVMFTCLSLYGIYSCRAKFMKPLIVDIITSSIFLLLFVFFSLFMYWRLNTLGSITEKETTKLQLRNMYVGVGFLIAYGLWAIITCLAHSDTKKLRADFMYWIEEERMSMRSRHNVSVDNRSDRSSKGSKASRASKSSARSAKSEIGTSASTERKSPRGEGSSSKGDYQKVSTNSCNTSICKKVSVTNARLSVPL</sequence>